<comment type="function">
    <text evidence="11">ATP-dependent RNA helicase required for 60S ribosomal subunit synthesis. Involved in efficient pre-rRNA processing, predominantly at site A3, which is necessary for the normal formation of 25S and 5.8S rRNAs.</text>
</comment>
<dbReference type="Gene3D" id="3.40.50.300">
    <property type="entry name" value="P-loop containing nucleotide triphosphate hydrolases"/>
    <property type="match status" value="2"/>
</dbReference>
<dbReference type="SMART" id="SM00487">
    <property type="entry name" value="DEXDc"/>
    <property type="match status" value="1"/>
</dbReference>
<dbReference type="GO" id="GO:0003724">
    <property type="term" value="F:RNA helicase activity"/>
    <property type="evidence" value="ECO:0007669"/>
    <property type="project" value="UniProtKB-EC"/>
</dbReference>
<dbReference type="InterPro" id="IPR001650">
    <property type="entry name" value="Helicase_C-like"/>
</dbReference>
<dbReference type="GO" id="GO:0003676">
    <property type="term" value="F:nucleic acid binding"/>
    <property type="evidence" value="ECO:0007669"/>
    <property type="project" value="InterPro"/>
</dbReference>
<dbReference type="InterPro" id="IPR000629">
    <property type="entry name" value="RNA-helicase_DEAD-box_CS"/>
</dbReference>
<evidence type="ECO:0000313" key="18">
    <source>
        <dbReference type="Proteomes" id="UP000224854"/>
    </source>
</evidence>
<dbReference type="EC" id="3.6.4.13" evidence="3"/>
<proteinExistence type="inferred from homology"/>
<evidence type="ECO:0000256" key="10">
    <source>
        <dbReference type="ARBA" id="ARBA00023242"/>
    </source>
</evidence>
<organism evidence="17 18">
    <name type="scientific">Ophiocordyceps australis</name>
    <dbReference type="NCBI Taxonomy" id="1399860"/>
    <lineage>
        <taxon>Eukaryota</taxon>
        <taxon>Fungi</taxon>
        <taxon>Dikarya</taxon>
        <taxon>Ascomycota</taxon>
        <taxon>Pezizomycotina</taxon>
        <taxon>Sordariomycetes</taxon>
        <taxon>Hypocreomycetidae</taxon>
        <taxon>Hypocreales</taxon>
        <taxon>Ophiocordycipitaceae</taxon>
        <taxon>Ophiocordyceps</taxon>
    </lineage>
</organism>
<dbReference type="Pfam" id="PF00270">
    <property type="entry name" value="DEAD"/>
    <property type="match status" value="1"/>
</dbReference>
<evidence type="ECO:0000259" key="16">
    <source>
        <dbReference type="PROSITE" id="PS51194"/>
    </source>
</evidence>
<dbReference type="InterPro" id="IPR011545">
    <property type="entry name" value="DEAD/DEAH_box_helicase_dom"/>
</dbReference>
<reference evidence="17 18" key="1">
    <citation type="submission" date="2017-06" db="EMBL/GenBank/DDBJ databases">
        <title>Ant-infecting Ophiocordyceps genomes reveal a high diversity of potential behavioral manipulation genes and a possible major role for enterotoxins.</title>
        <authorList>
            <person name="De Bekker C."/>
            <person name="Evans H.C."/>
            <person name="Brachmann A."/>
            <person name="Hughes D.P."/>
        </authorList>
    </citation>
    <scope>NUCLEOTIDE SEQUENCE [LARGE SCALE GENOMIC DNA]</scope>
    <source>
        <strain evidence="17 18">1348a</strain>
    </source>
</reference>
<dbReference type="OrthoDB" id="196131at2759"/>
<dbReference type="AlphaFoldDB" id="A0A2C5YPT4"/>
<evidence type="ECO:0000256" key="13">
    <source>
        <dbReference type="RuleBase" id="RU000492"/>
    </source>
</evidence>
<dbReference type="PROSITE" id="PS51192">
    <property type="entry name" value="HELICASE_ATP_BIND_1"/>
    <property type="match status" value="1"/>
</dbReference>
<evidence type="ECO:0000256" key="11">
    <source>
        <dbReference type="ARBA" id="ARBA00037449"/>
    </source>
</evidence>
<dbReference type="CDD" id="cd00268">
    <property type="entry name" value="DEADc"/>
    <property type="match status" value="1"/>
</dbReference>
<keyword evidence="9 13" id="KW-0067">ATP-binding</keyword>
<evidence type="ECO:0000313" key="17">
    <source>
        <dbReference type="EMBL" id="PHH69332.1"/>
    </source>
</evidence>
<comment type="catalytic activity">
    <reaction evidence="12">
        <text>ATP + H2O = ADP + phosphate + H(+)</text>
        <dbReference type="Rhea" id="RHEA:13065"/>
        <dbReference type="ChEBI" id="CHEBI:15377"/>
        <dbReference type="ChEBI" id="CHEBI:15378"/>
        <dbReference type="ChEBI" id="CHEBI:30616"/>
        <dbReference type="ChEBI" id="CHEBI:43474"/>
        <dbReference type="ChEBI" id="CHEBI:456216"/>
        <dbReference type="EC" id="3.6.4.13"/>
    </reaction>
</comment>
<dbReference type="FunFam" id="3.40.50.300:FF:000008">
    <property type="entry name" value="ATP-dependent RNA helicase RhlB"/>
    <property type="match status" value="1"/>
</dbReference>
<keyword evidence="5" id="KW-0698">rRNA processing</keyword>
<feature type="domain" description="Helicase ATP-binding" evidence="15">
    <location>
        <begin position="218"/>
        <end position="402"/>
    </location>
</feature>
<keyword evidence="18" id="KW-1185">Reference proteome</keyword>
<dbReference type="InterPro" id="IPR027417">
    <property type="entry name" value="P-loop_NTPase"/>
</dbReference>
<feature type="compositionally biased region" description="Basic and acidic residues" evidence="14">
    <location>
        <begin position="67"/>
        <end position="79"/>
    </location>
</feature>
<evidence type="ECO:0000256" key="1">
    <source>
        <dbReference type="ARBA" id="ARBA00004604"/>
    </source>
</evidence>
<feature type="compositionally biased region" description="Basic residues" evidence="14">
    <location>
        <begin position="115"/>
        <end position="125"/>
    </location>
</feature>
<keyword evidence="10" id="KW-0539">Nucleus</keyword>
<keyword evidence="7 13" id="KW-0378">Hydrolase</keyword>
<dbReference type="EMBL" id="NJEU01000957">
    <property type="protein sequence ID" value="PHH69332.1"/>
    <property type="molecule type" value="Genomic_DNA"/>
</dbReference>
<dbReference type="PROSITE" id="PS51194">
    <property type="entry name" value="HELICASE_CTER"/>
    <property type="match status" value="1"/>
</dbReference>
<dbReference type="InterPro" id="IPR014001">
    <property type="entry name" value="Helicase_ATP-bd"/>
</dbReference>
<feature type="compositionally biased region" description="Basic and acidic residues" evidence="14">
    <location>
        <begin position="88"/>
        <end position="103"/>
    </location>
</feature>
<dbReference type="Pfam" id="PF00271">
    <property type="entry name" value="Helicase_C"/>
    <property type="match status" value="1"/>
</dbReference>
<dbReference type="Proteomes" id="UP000224854">
    <property type="component" value="Unassembled WGS sequence"/>
</dbReference>
<feature type="domain" description="Helicase C-terminal" evidence="16">
    <location>
        <begin position="437"/>
        <end position="589"/>
    </location>
</feature>
<name>A0A2C5YPT4_9HYPO</name>
<dbReference type="InterPro" id="IPR044742">
    <property type="entry name" value="DEAD/DEAH_RhlB"/>
</dbReference>
<dbReference type="PANTHER" id="PTHR47958">
    <property type="entry name" value="ATP-DEPENDENT RNA HELICASE DBP3"/>
    <property type="match status" value="1"/>
</dbReference>
<comment type="subcellular location">
    <subcellularLocation>
        <location evidence="1">Nucleus</location>
        <location evidence="1">Nucleolus</location>
    </subcellularLocation>
</comment>
<dbReference type="SUPFAM" id="SSF52540">
    <property type="entry name" value="P-loop containing nucleoside triphosphate hydrolases"/>
    <property type="match status" value="1"/>
</dbReference>
<evidence type="ECO:0000256" key="5">
    <source>
        <dbReference type="ARBA" id="ARBA00022552"/>
    </source>
</evidence>
<dbReference type="GO" id="GO:0005524">
    <property type="term" value="F:ATP binding"/>
    <property type="evidence" value="ECO:0007669"/>
    <property type="project" value="UniProtKB-KW"/>
</dbReference>
<evidence type="ECO:0000256" key="12">
    <source>
        <dbReference type="ARBA" id="ARBA00047984"/>
    </source>
</evidence>
<dbReference type="CDD" id="cd18787">
    <property type="entry name" value="SF2_C_DEAD"/>
    <property type="match status" value="1"/>
</dbReference>
<feature type="region of interest" description="Disordered" evidence="14">
    <location>
        <begin position="1"/>
        <end position="143"/>
    </location>
</feature>
<evidence type="ECO:0000259" key="15">
    <source>
        <dbReference type="PROSITE" id="PS51192"/>
    </source>
</evidence>
<keyword evidence="8 13" id="KW-0347">Helicase</keyword>
<evidence type="ECO:0000256" key="9">
    <source>
        <dbReference type="ARBA" id="ARBA00022840"/>
    </source>
</evidence>
<evidence type="ECO:0000256" key="8">
    <source>
        <dbReference type="ARBA" id="ARBA00022806"/>
    </source>
</evidence>
<evidence type="ECO:0000256" key="2">
    <source>
        <dbReference type="ARBA" id="ARBA00009334"/>
    </source>
</evidence>
<evidence type="ECO:0000256" key="7">
    <source>
        <dbReference type="ARBA" id="ARBA00022801"/>
    </source>
</evidence>
<comment type="caution">
    <text evidence="17">The sequence shown here is derived from an EMBL/GenBank/DDBJ whole genome shotgun (WGS) entry which is preliminary data.</text>
</comment>
<keyword evidence="4" id="KW-0690">Ribosome biogenesis</keyword>
<dbReference type="SMART" id="SM00490">
    <property type="entry name" value="HELICc"/>
    <property type="match status" value="1"/>
</dbReference>
<keyword evidence="6 13" id="KW-0547">Nucleotide-binding</keyword>
<sequence length="619" mass="68721">MAASKHSRLDDEDSAPPLKKTKVETQLKQTKKDKRRKEKKKGKEEEEEQGKNHTVNNEEQHDDVDLEAQRIGEKEANRERKQKKKEKKLREAEQELEACRADEIEQDGEEERKDTKRVKKSKRDKSKQQKEQVVASADDGSPARSYVQTMSLSSVAQADIDAFVSTHHISITDPRNCDKTAHRPVVGFEHLPSTNLLEKKPSPFAEYSTPTPIQAASWPYTLSGRDVVGVAETGSGKTMAFALPCVEAVSDRLRNEASQGSSSKATQAVVVSPTRELAMQTHVQLARLARQVGLGCTCVYGGASKDEQRAALSRRHGADVVVATPGRLKDLMADGTIDLSAARFVVLDEADRMLDTGFEDDVRTILGACRPRQQRQTLMFTATWPQSVQALAASFMVDPVRIAVGTAAQAHMTDGAVELQANTRITQTVEVMDAQAKESRLLQIVRQRQQGKNRNDRILVFCLYKKEATRVETTLRKRGVRVVGIHGDLRQEQRTRSLEAFKSGETPVLVATDVAARGLDIPQVKLVINVTFPLTIEDYVHRIGRTGRAGNTGEAITFFTIQDRAHSGGLVNILKGANQPVPEDLVKFGTTVKKKTHDMYGSFFKDVDMNQKATKITFD</sequence>
<evidence type="ECO:0000256" key="6">
    <source>
        <dbReference type="ARBA" id="ARBA00022741"/>
    </source>
</evidence>
<evidence type="ECO:0000256" key="3">
    <source>
        <dbReference type="ARBA" id="ARBA00012552"/>
    </source>
</evidence>
<protein>
    <recommendedName>
        <fullName evidence="3">RNA helicase</fullName>
        <ecNumber evidence="3">3.6.4.13</ecNumber>
    </recommendedName>
</protein>
<dbReference type="GO" id="GO:0016787">
    <property type="term" value="F:hydrolase activity"/>
    <property type="evidence" value="ECO:0007669"/>
    <property type="project" value="UniProtKB-KW"/>
</dbReference>
<dbReference type="PROSITE" id="PS00039">
    <property type="entry name" value="DEAD_ATP_HELICASE"/>
    <property type="match status" value="1"/>
</dbReference>
<comment type="similarity">
    <text evidence="2">Belongs to the DEAD box helicase family. DDX5/DBP2 subfamily.</text>
</comment>
<feature type="compositionally biased region" description="Basic residues" evidence="14">
    <location>
        <begin position="29"/>
        <end position="40"/>
    </location>
</feature>
<gene>
    <name evidence="17" type="ORF">CDD82_7826</name>
</gene>
<accession>A0A2C5YPT4</accession>
<evidence type="ECO:0000256" key="4">
    <source>
        <dbReference type="ARBA" id="ARBA00022517"/>
    </source>
</evidence>
<evidence type="ECO:0000256" key="14">
    <source>
        <dbReference type="SAM" id="MobiDB-lite"/>
    </source>
</evidence>